<evidence type="ECO:0000313" key="3">
    <source>
        <dbReference type="EMBL" id="ATZ25003.1"/>
    </source>
</evidence>
<evidence type="ECO:0000313" key="4">
    <source>
        <dbReference type="Proteomes" id="UP000231791"/>
    </source>
</evidence>
<feature type="region of interest" description="Disordered" evidence="1">
    <location>
        <begin position="28"/>
        <end position="55"/>
    </location>
</feature>
<gene>
    <name evidence="3" type="ORF">SLAV_15745</name>
</gene>
<dbReference type="RefSeq" id="WP_030230691.1">
    <property type="nucleotide sequence ID" value="NZ_CP024985.1"/>
</dbReference>
<keyword evidence="2" id="KW-0732">Signal</keyword>
<protein>
    <submittedName>
        <fullName evidence="3">Uncharacterized protein</fullName>
    </submittedName>
</protein>
<reference evidence="3 4" key="1">
    <citation type="submission" date="2017-11" db="EMBL/GenBank/DDBJ databases">
        <title>Complete genome sequence of Streptomyces lavendulae subsp. lavendulae CCM 3239 (formerly 'Streptomyces aureofaciens CCM 3239'), the producer of the angucycline-type antibiotic auricin.</title>
        <authorList>
            <person name="Busche T."/>
            <person name="Novakova R."/>
            <person name="Al'Dilaimi A."/>
            <person name="Homerova D."/>
            <person name="Feckova L."/>
            <person name="Rezuchova B."/>
            <person name="Mingyar E."/>
            <person name="Csolleiova D."/>
            <person name="Bekeova C."/>
            <person name="Winkler A."/>
            <person name="Sevcikova B."/>
            <person name="Kalinowski J."/>
            <person name="Kormanec J."/>
            <person name="Ruckert C."/>
        </authorList>
    </citation>
    <scope>NUCLEOTIDE SEQUENCE [LARGE SCALE GENOMIC DNA]</scope>
    <source>
        <strain evidence="3 4">CCM 3239</strain>
    </source>
</reference>
<feature type="chain" id="PRO_5043792153" evidence="2">
    <location>
        <begin position="31"/>
        <end position="259"/>
    </location>
</feature>
<proteinExistence type="predicted"/>
<organism evidence="3 4">
    <name type="scientific">Streptomyces lavendulae subsp. lavendulae</name>
    <dbReference type="NCBI Taxonomy" id="58340"/>
    <lineage>
        <taxon>Bacteria</taxon>
        <taxon>Bacillati</taxon>
        <taxon>Actinomycetota</taxon>
        <taxon>Actinomycetes</taxon>
        <taxon>Kitasatosporales</taxon>
        <taxon>Streptomycetaceae</taxon>
        <taxon>Streptomyces</taxon>
    </lineage>
</organism>
<evidence type="ECO:0000256" key="1">
    <source>
        <dbReference type="SAM" id="MobiDB-lite"/>
    </source>
</evidence>
<name>A0A2K8PGV9_STRLA</name>
<keyword evidence="4" id="KW-1185">Reference proteome</keyword>
<dbReference type="AlphaFoldDB" id="A0A2K8PGV9"/>
<dbReference type="Proteomes" id="UP000231791">
    <property type="component" value="Chromosome"/>
</dbReference>
<sequence>MRSTLVRRTVLTASAVSLVLLATACGSDKADTKGDAKPDPRPSAPSAPAAKGRTDAELTGLLVTQAEVPDYVINAQAAAKLSKVDENQVTTDKPACKVLVQTQALQKIGKPTGVARTTLGAKPKEPAAGASPEEKLEAVKNALGTTATLTGLSSYDGQGAQETLAAFKTAGQICAGGFSSTSEGETTKYESVAAGPAVTAGDEAVSLSLTVDMEGGDKGTLLLVMARKGGTIASFSSISLLGKADSPTALIDAQVKKLG</sequence>
<dbReference type="EMBL" id="CP024985">
    <property type="protein sequence ID" value="ATZ25003.1"/>
    <property type="molecule type" value="Genomic_DNA"/>
</dbReference>
<feature type="compositionally biased region" description="Basic and acidic residues" evidence="1">
    <location>
        <begin position="28"/>
        <end position="40"/>
    </location>
</feature>
<dbReference type="PROSITE" id="PS51257">
    <property type="entry name" value="PROKAR_LIPOPROTEIN"/>
    <property type="match status" value="1"/>
</dbReference>
<evidence type="ECO:0000256" key="2">
    <source>
        <dbReference type="SAM" id="SignalP"/>
    </source>
</evidence>
<feature type="signal peptide" evidence="2">
    <location>
        <begin position="1"/>
        <end position="30"/>
    </location>
</feature>
<accession>A0A2K8PGV9</accession>
<dbReference type="OrthoDB" id="4180700at2"/>
<dbReference type="GeneID" id="49384196"/>
<dbReference type="KEGG" id="slx:SLAV_15745"/>